<feature type="region of interest" description="Disordered" evidence="1">
    <location>
        <begin position="336"/>
        <end position="355"/>
    </location>
</feature>
<evidence type="ECO:0000256" key="2">
    <source>
        <dbReference type="SAM" id="SignalP"/>
    </source>
</evidence>
<dbReference type="AlphaFoldDB" id="A0A1F5JDE0"/>
<protein>
    <recommendedName>
        <fullName evidence="5">Fibronectin type-III domain-containing protein</fullName>
    </recommendedName>
</protein>
<name>A0A1F5JDE0_9BACT</name>
<dbReference type="Proteomes" id="UP000177042">
    <property type="component" value="Unassembled WGS sequence"/>
</dbReference>
<feature type="compositionally biased region" description="Polar residues" evidence="1">
    <location>
        <begin position="338"/>
        <end position="347"/>
    </location>
</feature>
<organism evidence="3 4">
    <name type="scientific">Candidatus Daviesbacteria bacterium RIFCSPHIGHO2_02_FULL_39_12</name>
    <dbReference type="NCBI Taxonomy" id="1797770"/>
    <lineage>
        <taxon>Bacteria</taxon>
        <taxon>Candidatus Daviesiibacteriota</taxon>
    </lineage>
</organism>
<evidence type="ECO:0000313" key="3">
    <source>
        <dbReference type="EMBL" id="OGE26685.1"/>
    </source>
</evidence>
<feature type="chain" id="PRO_5009519013" description="Fibronectin type-III domain-containing protein" evidence="2">
    <location>
        <begin position="25"/>
        <end position="399"/>
    </location>
</feature>
<reference evidence="3 4" key="1">
    <citation type="journal article" date="2016" name="Nat. Commun.">
        <title>Thousands of microbial genomes shed light on interconnected biogeochemical processes in an aquifer system.</title>
        <authorList>
            <person name="Anantharaman K."/>
            <person name="Brown C.T."/>
            <person name="Hug L.A."/>
            <person name="Sharon I."/>
            <person name="Castelle C.J."/>
            <person name="Probst A.J."/>
            <person name="Thomas B.C."/>
            <person name="Singh A."/>
            <person name="Wilkins M.J."/>
            <person name="Karaoz U."/>
            <person name="Brodie E.L."/>
            <person name="Williams K.H."/>
            <person name="Hubbard S.S."/>
            <person name="Banfield J.F."/>
        </authorList>
    </citation>
    <scope>NUCLEOTIDE SEQUENCE [LARGE SCALE GENOMIC DNA]</scope>
</reference>
<evidence type="ECO:0008006" key="5">
    <source>
        <dbReference type="Google" id="ProtNLM"/>
    </source>
</evidence>
<comment type="caution">
    <text evidence="3">The sequence shown here is derived from an EMBL/GenBank/DDBJ whole genome shotgun (WGS) entry which is preliminary data.</text>
</comment>
<feature type="signal peptide" evidence="2">
    <location>
        <begin position="1"/>
        <end position="24"/>
    </location>
</feature>
<accession>A0A1F5JDE0</accession>
<keyword evidence="2" id="KW-0732">Signal</keyword>
<gene>
    <name evidence="3" type="ORF">A3C26_00955</name>
</gene>
<dbReference type="EMBL" id="MFCX01000005">
    <property type="protein sequence ID" value="OGE26685.1"/>
    <property type="molecule type" value="Genomic_DNA"/>
</dbReference>
<evidence type="ECO:0000256" key="1">
    <source>
        <dbReference type="SAM" id="MobiDB-lite"/>
    </source>
</evidence>
<sequence>MRLNKALGSLFLLASLVFVPSVFAGGGPVEFSVEPNSSLNPGEQYIVHARVYANGPWPTYCKGCYIKLAFQNPQAGDYIAQDSETTNDEGRIYAKVQSKVSGERIIIVDQLRDSSGTKINAGSSVALKYTGESIFIKTPTNLRISQIETTGDPNVRNVHIFWDPVPGATSYTVYKPMGGINFYHTTVDTNLYEMKVNIKSGVFYVAVDARKDGMSSALSSVLTIDLSNEHPNVTTNPTPPPANITARIANQQFVEQYSRQVTVKWGAFDGYPGTFTIYVKATTNKNDWEQKFDGSKGPSATFNLKADQDYHIKVHGCMDKFGTCVDSNILLLPKLQKQENPNPTISPAPSGDNKNVEELNKKVENLQNQLDQSKKTQGVLEQRINDLVNFIKRLFPFFQ</sequence>
<evidence type="ECO:0000313" key="4">
    <source>
        <dbReference type="Proteomes" id="UP000177042"/>
    </source>
</evidence>
<proteinExistence type="predicted"/>